<evidence type="ECO:0000313" key="2">
    <source>
        <dbReference type="Proteomes" id="UP000308600"/>
    </source>
</evidence>
<sequence>MPDPRLIVPESLTELEREDIVKYFKNIPEAERMETNHFDFVRQKKPTWFVKYGDSDLLDEASTQSFFYTLAQEDGSAPRIPAVYSVFRGEGYYFFVMEKIDMPTLETCDIPETDAVQHVASAVRWLLDQMPLVPKTIFGRISVRNTRVWHRFFKQHEAPVPFVSSEAVSKYVNKALSRRPGQGTISLSDDLAIYHSDIYKRNFLYDVSNVTPRRICIVDFQHIGVLPKPFQAYGFFNIGSSLAADVGNYLGYQPSDIAGALMQASGLLQRCAGMASLGLNELGERGGLGSARILPPSDSPNRYYSTLQPELV</sequence>
<proteinExistence type="predicted"/>
<accession>A0ACD3AQQ8</accession>
<evidence type="ECO:0000313" key="1">
    <source>
        <dbReference type="EMBL" id="TFK68004.1"/>
    </source>
</evidence>
<dbReference type="Proteomes" id="UP000308600">
    <property type="component" value="Unassembled WGS sequence"/>
</dbReference>
<protein>
    <submittedName>
        <fullName evidence="1">Uncharacterized protein</fullName>
    </submittedName>
</protein>
<name>A0ACD3AQQ8_9AGAR</name>
<keyword evidence="2" id="KW-1185">Reference proteome</keyword>
<dbReference type="EMBL" id="ML208362">
    <property type="protein sequence ID" value="TFK68004.1"/>
    <property type="molecule type" value="Genomic_DNA"/>
</dbReference>
<reference evidence="1 2" key="1">
    <citation type="journal article" date="2019" name="Nat. Ecol. Evol.">
        <title>Megaphylogeny resolves global patterns of mushroom evolution.</title>
        <authorList>
            <person name="Varga T."/>
            <person name="Krizsan K."/>
            <person name="Foldi C."/>
            <person name="Dima B."/>
            <person name="Sanchez-Garcia M."/>
            <person name="Sanchez-Ramirez S."/>
            <person name="Szollosi G.J."/>
            <person name="Szarkandi J.G."/>
            <person name="Papp V."/>
            <person name="Albert L."/>
            <person name="Andreopoulos W."/>
            <person name="Angelini C."/>
            <person name="Antonin V."/>
            <person name="Barry K.W."/>
            <person name="Bougher N.L."/>
            <person name="Buchanan P."/>
            <person name="Buyck B."/>
            <person name="Bense V."/>
            <person name="Catcheside P."/>
            <person name="Chovatia M."/>
            <person name="Cooper J."/>
            <person name="Damon W."/>
            <person name="Desjardin D."/>
            <person name="Finy P."/>
            <person name="Geml J."/>
            <person name="Haridas S."/>
            <person name="Hughes K."/>
            <person name="Justo A."/>
            <person name="Karasinski D."/>
            <person name="Kautmanova I."/>
            <person name="Kiss B."/>
            <person name="Kocsube S."/>
            <person name="Kotiranta H."/>
            <person name="LaButti K.M."/>
            <person name="Lechner B.E."/>
            <person name="Liimatainen K."/>
            <person name="Lipzen A."/>
            <person name="Lukacs Z."/>
            <person name="Mihaltcheva S."/>
            <person name="Morgado L.N."/>
            <person name="Niskanen T."/>
            <person name="Noordeloos M.E."/>
            <person name="Ohm R.A."/>
            <person name="Ortiz-Santana B."/>
            <person name="Ovrebo C."/>
            <person name="Racz N."/>
            <person name="Riley R."/>
            <person name="Savchenko A."/>
            <person name="Shiryaev A."/>
            <person name="Soop K."/>
            <person name="Spirin V."/>
            <person name="Szebenyi C."/>
            <person name="Tomsovsky M."/>
            <person name="Tulloss R.E."/>
            <person name="Uehling J."/>
            <person name="Grigoriev I.V."/>
            <person name="Vagvolgyi C."/>
            <person name="Papp T."/>
            <person name="Martin F.M."/>
            <person name="Miettinen O."/>
            <person name="Hibbett D.S."/>
            <person name="Nagy L.G."/>
        </authorList>
    </citation>
    <scope>NUCLEOTIDE SEQUENCE [LARGE SCALE GENOMIC DNA]</scope>
    <source>
        <strain evidence="1 2">NL-1719</strain>
    </source>
</reference>
<gene>
    <name evidence="1" type="ORF">BDN72DRAFT_879313</name>
</gene>
<organism evidence="1 2">
    <name type="scientific">Pluteus cervinus</name>
    <dbReference type="NCBI Taxonomy" id="181527"/>
    <lineage>
        <taxon>Eukaryota</taxon>
        <taxon>Fungi</taxon>
        <taxon>Dikarya</taxon>
        <taxon>Basidiomycota</taxon>
        <taxon>Agaricomycotina</taxon>
        <taxon>Agaricomycetes</taxon>
        <taxon>Agaricomycetidae</taxon>
        <taxon>Agaricales</taxon>
        <taxon>Pluteineae</taxon>
        <taxon>Pluteaceae</taxon>
        <taxon>Pluteus</taxon>
    </lineage>
</organism>